<proteinExistence type="predicted"/>
<evidence type="ECO:0008006" key="9">
    <source>
        <dbReference type="Google" id="ProtNLM"/>
    </source>
</evidence>
<keyword evidence="3 6" id="KW-0812">Transmembrane</keyword>
<organism evidence="7 8">
    <name type="scientific">Candidatus Aquitaenariimonas noxiae</name>
    <dbReference type="NCBI Taxonomy" id="1974741"/>
    <lineage>
        <taxon>Bacteria</taxon>
        <taxon>Pseudomonadati</taxon>
        <taxon>Candidatus Omnitrophota</taxon>
        <taxon>Candidatus Aquitaenariimonas</taxon>
    </lineage>
</organism>
<dbReference type="PANTHER" id="PTHR13929">
    <property type="entry name" value="1,4-DIHYDROXY-2-NAPHTHOATE OCTAPRENYLTRANSFERASE"/>
    <property type="match status" value="1"/>
</dbReference>
<feature type="transmembrane region" description="Helical" evidence="6">
    <location>
        <begin position="96"/>
        <end position="117"/>
    </location>
</feature>
<keyword evidence="5 6" id="KW-0472">Membrane</keyword>
<keyword evidence="2" id="KW-0808">Transferase</keyword>
<dbReference type="GO" id="GO:0009234">
    <property type="term" value="P:menaquinone biosynthetic process"/>
    <property type="evidence" value="ECO:0007669"/>
    <property type="project" value="TreeGrafter"/>
</dbReference>
<name>A0A2J0KS46_9BACT</name>
<evidence type="ECO:0000256" key="5">
    <source>
        <dbReference type="ARBA" id="ARBA00023136"/>
    </source>
</evidence>
<feature type="transmembrane region" description="Helical" evidence="6">
    <location>
        <begin position="182"/>
        <end position="202"/>
    </location>
</feature>
<dbReference type="PIRSF" id="PIRSF005355">
    <property type="entry name" value="UBIAD1"/>
    <property type="match status" value="1"/>
</dbReference>
<evidence type="ECO:0000256" key="4">
    <source>
        <dbReference type="ARBA" id="ARBA00022989"/>
    </source>
</evidence>
<dbReference type="AlphaFoldDB" id="A0A2J0KS46"/>
<dbReference type="EMBL" id="PEWV01000060">
    <property type="protein sequence ID" value="PIU41358.1"/>
    <property type="molecule type" value="Genomic_DNA"/>
</dbReference>
<evidence type="ECO:0000313" key="7">
    <source>
        <dbReference type="EMBL" id="PIU41358.1"/>
    </source>
</evidence>
<comment type="subcellular location">
    <subcellularLocation>
        <location evidence="1">Membrane</location>
        <topology evidence="1">Multi-pass membrane protein</topology>
    </subcellularLocation>
</comment>
<feature type="transmembrane region" description="Helical" evidence="6">
    <location>
        <begin position="123"/>
        <end position="142"/>
    </location>
</feature>
<evidence type="ECO:0000256" key="2">
    <source>
        <dbReference type="ARBA" id="ARBA00022679"/>
    </source>
</evidence>
<accession>A0A2J0KS46</accession>
<feature type="transmembrane region" description="Helical" evidence="6">
    <location>
        <begin position="283"/>
        <end position="302"/>
    </location>
</feature>
<feature type="transmembrane region" description="Helical" evidence="6">
    <location>
        <begin position="154"/>
        <end position="176"/>
    </location>
</feature>
<dbReference type="InterPro" id="IPR000537">
    <property type="entry name" value="UbiA_prenyltransferase"/>
</dbReference>
<dbReference type="GO" id="GO:0042371">
    <property type="term" value="P:vitamin K biosynthetic process"/>
    <property type="evidence" value="ECO:0007669"/>
    <property type="project" value="TreeGrafter"/>
</dbReference>
<evidence type="ECO:0000256" key="6">
    <source>
        <dbReference type="SAM" id="Phobius"/>
    </source>
</evidence>
<dbReference type="Proteomes" id="UP000230052">
    <property type="component" value="Unassembled WGS sequence"/>
</dbReference>
<feature type="transmembrane region" description="Helical" evidence="6">
    <location>
        <begin position="12"/>
        <end position="30"/>
    </location>
</feature>
<evidence type="ECO:0000256" key="1">
    <source>
        <dbReference type="ARBA" id="ARBA00004141"/>
    </source>
</evidence>
<evidence type="ECO:0000256" key="3">
    <source>
        <dbReference type="ARBA" id="ARBA00022692"/>
    </source>
</evidence>
<dbReference type="GO" id="GO:0016020">
    <property type="term" value="C:membrane"/>
    <property type="evidence" value="ECO:0007669"/>
    <property type="project" value="UniProtKB-SubCell"/>
</dbReference>
<feature type="transmembrane region" description="Helical" evidence="6">
    <location>
        <begin position="247"/>
        <end position="263"/>
    </location>
</feature>
<keyword evidence="4 6" id="KW-1133">Transmembrane helix</keyword>
<dbReference type="Pfam" id="PF01040">
    <property type="entry name" value="UbiA"/>
    <property type="match status" value="1"/>
</dbReference>
<evidence type="ECO:0000313" key="8">
    <source>
        <dbReference type="Proteomes" id="UP000230052"/>
    </source>
</evidence>
<dbReference type="InterPro" id="IPR026046">
    <property type="entry name" value="UBIAD1"/>
</dbReference>
<dbReference type="CDD" id="cd13962">
    <property type="entry name" value="PT_UbiA_UBIAD1"/>
    <property type="match status" value="1"/>
</dbReference>
<dbReference type="PANTHER" id="PTHR13929:SF0">
    <property type="entry name" value="UBIA PRENYLTRANSFERASE DOMAIN-CONTAINING PROTEIN 1"/>
    <property type="match status" value="1"/>
</dbReference>
<feature type="transmembrane region" description="Helical" evidence="6">
    <location>
        <begin position="42"/>
        <end position="61"/>
    </location>
</feature>
<reference evidence="7 8" key="1">
    <citation type="submission" date="2017-09" db="EMBL/GenBank/DDBJ databases">
        <title>Depth-based differentiation of microbial function through sediment-hosted aquifers and enrichment of novel symbionts in the deep terrestrial subsurface.</title>
        <authorList>
            <person name="Probst A.J."/>
            <person name="Ladd B."/>
            <person name="Jarett J.K."/>
            <person name="Geller-Mcgrath D.E."/>
            <person name="Sieber C.M."/>
            <person name="Emerson J.B."/>
            <person name="Anantharaman K."/>
            <person name="Thomas B.C."/>
            <person name="Malmstrom R."/>
            <person name="Stieglmeier M."/>
            <person name="Klingl A."/>
            <person name="Woyke T."/>
            <person name="Ryan C.M."/>
            <person name="Banfield J.F."/>
        </authorList>
    </citation>
    <scope>NUCLEOTIDE SEQUENCE [LARGE SCALE GENOMIC DNA]</scope>
    <source>
        <strain evidence="7">CG07_land_8_20_14_0_80_42_15</strain>
    </source>
</reference>
<sequence>MARQTKFCVKDLARALRLPFAAATALPFIFGSLIDKQHFDLIKFILGITVALSMHLSANLINDYADSKSLADWQDLGFYKFFGGSKLIQEGVLSEVFYLWLGAFFALISAVSAVALALISNSLLIIGIFLFIFFLSWSYSLKPLQLSYHRMGEIVVFILFGPVLVMGGYFIQTGIFPDLKSFILSLPFGFFTTAILYGNEIPDFENDKKSGKLTWVGILGNDRAYIIYLALVCFAFLSILFSVTSGYISPLALFTFVLVPVAVRSAGIFKKYPKEKIKLVESAKLTIAMHVFASVILIIVVIL</sequence>
<dbReference type="GO" id="GO:0004659">
    <property type="term" value="F:prenyltransferase activity"/>
    <property type="evidence" value="ECO:0007669"/>
    <property type="project" value="InterPro"/>
</dbReference>
<gene>
    <name evidence="7" type="ORF">COS99_05720</name>
</gene>
<comment type="caution">
    <text evidence="7">The sequence shown here is derived from an EMBL/GenBank/DDBJ whole genome shotgun (WGS) entry which is preliminary data.</text>
</comment>
<protein>
    <recommendedName>
        <fullName evidence="9">Prenyltransferase</fullName>
    </recommendedName>
</protein>
<feature type="transmembrane region" description="Helical" evidence="6">
    <location>
        <begin position="223"/>
        <end position="241"/>
    </location>
</feature>